<name>A0A927C2W7_9GAMM</name>
<dbReference type="InterPro" id="IPR001128">
    <property type="entry name" value="Cyt_P450"/>
</dbReference>
<keyword evidence="11" id="KW-1185">Reference proteome</keyword>
<dbReference type="GO" id="GO:0004497">
    <property type="term" value="F:monooxygenase activity"/>
    <property type="evidence" value="ECO:0007669"/>
    <property type="project" value="UniProtKB-KW"/>
</dbReference>
<evidence type="ECO:0000256" key="8">
    <source>
        <dbReference type="PIRSR" id="PIRSR602403-1"/>
    </source>
</evidence>
<dbReference type="EMBL" id="JACXLD010000003">
    <property type="protein sequence ID" value="MBD2858786.1"/>
    <property type="molecule type" value="Genomic_DNA"/>
</dbReference>
<keyword evidence="3 8" id="KW-0349">Heme</keyword>
<proteinExistence type="inferred from homology"/>
<evidence type="ECO:0000256" key="3">
    <source>
        <dbReference type="ARBA" id="ARBA00022617"/>
    </source>
</evidence>
<evidence type="ECO:0000256" key="5">
    <source>
        <dbReference type="ARBA" id="ARBA00023002"/>
    </source>
</evidence>
<sequence>MEQATYNNKPTISDALSAYDLGAIRKYQRNLSAPDLAHVPGDYGMPFLGHTYWFLTNLHGWLETQYQKHGPVFKMKDPRGEMVLLLGPQANELVFQNDNKVFSNFLAWDQAFDQLFDNNLLERDFSDHKVQRKILQQAFKRQAIEGHMGLMEPLLRNGISKLQSGREIKAMDFVKSLLLNTGAQVFLGMEVGGKADKLNAAFERVVAGTIDPIRSKALWFSPFARGVRARAYLSNYILQAIPARRSGAGQDFFSQFCQMKDEQGKFFSAEEVRDHILFLLFAAHDTTTSALSSTLYSLAAHPEWQEALREEINALNIESLGFDDVDKLEKMGLVLQESLRMYPPLSMMPRFALHDFEFNGYRIPAGTLVAISSVFTHYMKEYWSQPETFDPYRFSPERAEQKGHFYQYIPFGGGSHKCLGLHFAQIQAKMFLFHLLKNFRVEKNKKMTLYKYNNVPLTFPSDRLPLSFTRLN</sequence>
<dbReference type="InterPro" id="IPR002403">
    <property type="entry name" value="Cyt_P450_E_grp-IV"/>
</dbReference>
<dbReference type="PRINTS" id="PR00385">
    <property type="entry name" value="P450"/>
</dbReference>
<reference evidence="10" key="1">
    <citation type="submission" date="2020-09" db="EMBL/GenBank/DDBJ databases">
        <authorList>
            <person name="Yoon J.-W."/>
        </authorList>
    </citation>
    <scope>NUCLEOTIDE SEQUENCE</scope>
    <source>
        <strain evidence="10">KMU-158</strain>
    </source>
</reference>
<dbReference type="SUPFAM" id="SSF48264">
    <property type="entry name" value="Cytochrome P450"/>
    <property type="match status" value="1"/>
</dbReference>
<dbReference type="Proteomes" id="UP000610558">
    <property type="component" value="Unassembled WGS sequence"/>
</dbReference>
<evidence type="ECO:0000256" key="7">
    <source>
        <dbReference type="ARBA" id="ARBA00023033"/>
    </source>
</evidence>
<dbReference type="GO" id="GO:0016125">
    <property type="term" value="P:sterol metabolic process"/>
    <property type="evidence" value="ECO:0007669"/>
    <property type="project" value="TreeGrafter"/>
</dbReference>
<evidence type="ECO:0000313" key="11">
    <source>
        <dbReference type="Proteomes" id="UP000610558"/>
    </source>
</evidence>
<evidence type="ECO:0000256" key="2">
    <source>
        <dbReference type="ARBA" id="ARBA00010617"/>
    </source>
</evidence>
<dbReference type="PRINTS" id="PR00465">
    <property type="entry name" value="EP450IV"/>
</dbReference>
<evidence type="ECO:0000256" key="9">
    <source>
        <dbReference type="RuleBase" id="RU000461"/>
    </source>
</evidence>
<comment type="similarity">
    <text evidence="2 9">Belongs to the cytochrome P450 family.</text>
</comment>
<dbReference type="Pfam" id="PF00067">
    <property type="entry name" value="p450"/>
    <property type="match status" value="1"/>
</dbReference>
<comment type="caution">
    <text evidence="10">The sequence shown here is derived from an EMBL/GenBank/DDBJ whole genome shotgun (WGS) entry which is preliminary data.</text>
</comment>
<evidence type="ECO:0000256" key="4">
    <source>
        <dbReference type="ARBA" id="ARBA00022723"/>
    </source>
</evidence>
<keyword evidence="5 9" id="KW-0560">Oxidoreductase</keyword>
<protein>
    <submittedName>
        <fullName evidence="10">Cytochrome P450</fullName>
    </submittedName>
</protein>
<evidence type="ECO:0000256" key="1">
    <source>
        <dbReference type="ARBA" id="ARBA00001971"/>
    </source>
</evidence>
<dbReference type="GO" id="GO:0020037">
    <property type="term" value="F:heme binding"/>
    <property type="evidence" value="ECO:0007669"/>
    <property type="project" value="InterPro"/>
</dbReference>
<feature type="binding site" description="axial binding residue" evidence="8">
    <location>
        <position position="418"/>
    </location>
    <ligand>
        <name>heme</name>
        <dbReference type="ChEBI" id="CHEBI:30413"/>
    </ligand>
    <ligandPart>
        <name>Fe</name>
        <dbReference type="ChEBI" id="CHEBI:18248"/>
    </ligandPart>
</feature>
<dbReference type="InterPro" id="IPR036396">
    <property type="entry name" value="Cyt_P450_sf"/>
</dbReference>
<dbReference type="PANTHER" id="PTHR24286">
    <property type="entry name" value="CYTOCHROME P450 26"/>
    <property type="match status" value="1"/>
</dbReference>
<evidence type="ECO:0000256" key="6">
    <source>
        <dbReference type="ARBA" id="ARBA00023004"/>
    </source>
</evidence>
<accession>A0A927C2W7</accession>
<gene>
    <name evidence="10" type="ORF">IB286_07155</name>
</gene>
<dbReference type="PROSITE" id="PS00086">
    <property type="entry name" value="CYTOCHROME_P450"/>
    <property type="match status" value="1"/>
</dbReference>
<dbReference type="AlphaFoldDB" id="A0A927C2W7"/>
<comment type="cofactor">
    <cofactor evidence="1 8">
        <name>heme</name>
        <dbReference type="ChEBI" id="CHEBI:30413"/>
    </cofactor>
</comment>
<dbReference type="GO" id="GO:0005506">
    <property type="term" value="F:iron ion binding"/>
    <property type="evidence" value="ECO:0007669"/>
    <property type="project" value="InterPro"/>
</dbReference>
<dbReference type="GO" id="GO:0016705">
    <property type="term" value="F:oxidoreductase activity, acting on paired donors, with incorporation or reduction of molecular oxygen"/>
    <property type="evidence" value="ECO:0007669"/>
    <property type="project" value="InterPro"/>
</dbReference>
<evidence type="ECO:0000313" key="10">
    <source>
        <dbReference type="EMBL" id="MBD2858786.1"/>
    </source>
</evidence>
<organism evidence="10 11">
    <name type="scientific">Spongiibacter pelagi</name>
    <dbReference type="NCBI Taxonomy" id="2760804"/>
    <lineage>
        <taxon>Bacteria</taxon>
        <taxon>Pseudomonadati</taxon>
        <taxon>Pseudomonadota</taxon>
        <taxon>Gammaproteobacteria</taxon>
        <taxon>Cellvibrionales</taxon>
        <taxon>Spongiibacteraceae</taxon>
        <taxon>Spongiibacter</taxon>
    </lineage>
</organism>
<dbReference type="PANTHER" id="PTHR24286:SF24">
    <property type="entry name" value="LANOSTEROL 14-ALPHA DEMETHYLASE"/>
    <property type="match status" value="1"/>
</dbReference>
<keyword evidence="6 8" id="KW-0408">Iron</keyword>
<keyword evidence="7 9" id="KW-0503">Monooxygenase</keyword>
<keyword evidence="4 8" id="KW-0479">Metal-binding</keyword>
<dbReference type="Gene3D" id="1.10.630.10">
    <property type="entry name" value="Cytochrome P450"/>
    <property type="match status" value="1"/>
</dbReference>
<dbReference type="RefSeq" id="WP_190763979.1">
    <property type="nucleotide sequence ID" value="NZ_JACXLD010000003.1"/>
</dbReference>
<dbReference type="InterPro" id="IPR017972">
    <property type="entry name" value="Cyt_P450_CS"/>
</dbReference>